<dbReference type="CDD" id="cd11378">
    <property type="entry name" value="DUF296"/>
    <property type="match status" value="1"/>
</dbReference>
<dbReference type="SUPFAM" id="SSF117856">
    <property type="entry name" value="AF0104/ALDC/Ptd012-like"/>
    <property type="match status" value="1"/>
</dbReference>
<organism evidence="2 3">
    <name type="scientific">Sarcina ventriculi</name>
    <name type="common">Clostridium ventriculi</name>
    <dbReference type="NCBI Taxonomy" id="1267"/>
    <lineage>
        <taxon>Bacteria</taxon>
        <taxon>Bacillati</taxon>
        <taxon>Bacillota</taxon>
        <taxon>Clostridia</taxon>
        <taxon>Eubacteriales</taxon>
        <taxon>Clostridiaceae</taxon>
        <taxon>Sarcina</taxon>
    </lineage>
</organism>
<dbReference type="PANTHER" id="PTHR34988">
    <property type="entry name" value="PROTEIN, PUTATIVE-RELATED"/>
    <property type="match status" value="1"/>
</dbReference>
<comment type="caution">
    <text evidence="2">The sequence shown here is derived from an EMBL/GenBank/DDBJ whole genome shotgun (WGS) entry which is preliminary data.</text>
</comment>
<dbReference type="RefSeq" id="WP_055256961.1">
    <property type="nucleotide sequence ID" value="NZ_BCMV01000072.1"/>
</dbReference>
<accession>A0ABP2AQV5</accession>
<reference evidence="2 3" key="1">
    <citation type="submission" date="2015-09" db="EMBL/GenBank/DDBJ databases">
        <authorList>
            <consortium name="Pathogen Informatics"/>
            <person name="Wu L."/>
            <person name="Ma J."/>
        </authorList>
    </citation>
    <scope>NUCLEOTIDE SEQUENCE [LARGE SCALE GENOMIC DNA]</scope>
    <source>
        <strain evidence="2 3">2789STDY5834858</strain>
    </source>
</reference>
<dbReference type="Proteomes" id="UP000095488">
    <property type="component" value="Unassembled WGS sequence"/>
</dbReference>
<dbReference type="PANTHER" id="PTHR34988:SF1">
    <property type="entry name" value="DNA-BINDING PROTEIN"/>
    <property type="match status" value="1"/>
</dbReference>
<feature type="domain" description="PPC" evidence="1">
    <location>
        <begin position="4"/>
        <end position="138"/>
    </location>
</feature>
<gene>
    <name evidence="2" type="ORF">ERS852473_00046</name>
</gene>
<evidence type="ECO:0000313" key="2">
    <source>
        <dbReference type="EMBL" id="CUN41292.1"/>
    </source>
</evidence>
<dbReference type="InterPro" id="IPR005175">
    <property type="entry name" value="PPC_dom"/>
</dbReference>
<keyword evidence="3" id="KW-1185">Reference proteome</keyword>
<evidence type="ECO:0000313" key="3">
    <source>
        <dbReference type="Proteomes" id="UP000095488"/>
    </source>
</evidence>
<sequence length="138" mass="15702">MKYTKRENIYVVRLEKDENIVESLKKFAKENNIKAAMVNGIGAVTDTKIGIYDIESKKYNETIFNDNYEITSLTGNITTKDNEPYMHLHINFSGQDCICYGGHFIEGKVTITAEIIVTEIEGNLNRYLDEVGINLIDV</sequence>
<protein>
    <submittedName>
        <fullName evidence="2">Predicted DNA-binding protein with PD1-like DNA-binding motif</fullName>
    </submittedName>
</protein>
<evidence type="ECO:0000259" key="1">
    <source>
        <dbReference type="PROSITE" id="PS51742"/>
    </source>
</evidence>
<dbReference type="PIRSF" id="PIRSF016702">
    <property type="entry name" value="DNA_bp_PD1"/>
    <property type="match status" value="1"/>
</dbReference>
<dbReference type="Gene3D" id="3.30.1330.80">
    <property type="entry name" value="Hypothetical protein, similar to alpha- acetolactate decarboxylase, domain 2"/>
    <property type="match status" value="1"/>
</dbReference>
<name>A0ABP2AQV5_SARVE</name>
<proteinExistence type="predicted"/>
<dbReference type="InterPro" id="IPR025707">
    <property type="entry name" value="DNA_bp_PD1"/>
</dbReference>
<dbReference type="EMBL" id="CYZR01000001">
    <property type="protein sequence ID" value="CUN41292.1"/>
    <property type="molecule type" value="Genomic_DNA"/>
</dbReference>
<dbReference type="Pfam" id="PF03479">
    <property type="entry name" value="PCC"/>
    <property type="match status" value="1"/>
</dbReference>
<dbReference type="PROSITE" id="PS51742">
    <property type="entry name" value="PPC"/>
    <property type="match status" value="1"/>
</dbReference>